<dbReference type="PROSITE" id="PS50111">
    <property type="entry name" value="CHEMOTAXIS_TRANSDUC_2"/>
    <property type="match status" value="1"/>
</dbReference>
<dbReference type="FunFam" id="1.10.287.950:FF:000001">
    <property type="entry name" value="Methyl-accepting chemotaxis sensory transducer"/>
    <property type="match status" value="1"/>
</dbReference>
<feature type="domain" description="HAMP" evidence="10">
    <location>
        <begin position="304"/>
        <end position="358"/>
    </location>
</feature>
<dbReference type="CDD" id="cd06225">
    <property type="entry name" value="HAMP"/>
    <property type="match status" value="1"/>
</dbReference>
<dbReference type="GO" id="GO:0007165">
    <property type="term" value="P:signal transduction"/>
    <property type="evidence" value="ECO:0007669"/>
    <property type="project" value="UniProtKB-KW"/>
</dbReference>
<dbReference type="Pfam" id="PF00015">
    <property type="entry name" value="MCPsignal"/>
    <property type="match status" value="1"/>
</dbReference>
<evidence type="ECO:0000256" key="6">
    <source>
        <dbReference type="ARBA" id="ARBA00029447"/>
    </source>
</evidence>
<keyword evidence="5 7" id="KW-0807">Transducer</keyword>
<dbReference type="AlphaFoldDB" id="I3Y6K0"/>
<dbReference type="SMART" id="SM00283">
    <property type="entry name" value="MA"/>
    <property type="match status" value="1"/>
</dbReference>
<dbReference type="InterPro" id="IPR029151">
    <property type="entry name" value="Sensor-like_sf"/>
</dbReference>
<dbReference type="Pfam" id="PF14827">
    <property type="entry name" value="dCache_3"/>
    <property type="match status" value="1"/>
</dbReference>
<dbReference type="GO" id="GO:0016020">
    <property type="term" value="C:membrane"/>
    <property type="evidence" value="ECO:0007669"/>
    <property type="project" value="UniProtKB-SubCell"/>
</dbReference>
<dbReference type="Proteomes" id="UP000006062">
    <property type="component" value="Chromosome"/>
</dbReference>
<dbReference type="PANTHER" id="PTHR32089:SF119">
    <property type="entry name" value="METHYL-ACCEPTING CHEMOTAXIS PROTEIN CTPL"/>
    <property type="match status" value="1"/>
</dbReference>
<reference evidence="11 12" key="1">
    <citation type="submission" date="2012-06" db="EMBL/GenBank/DDBJ databases">
        <title>Complete sequence of Thiocystis violascens DSM 198.</title>
        <authorList>
            <consortium name="US DOE Joint Genome Institute"/>
            <person name="Lucas S."/>
            <person name="Han J."/>
            <person name="Lapidus A."/>
            <person name="Cheng J.-F."/>
            <person name="Goodwin L."/>
            <person name="Pitluck S."/>
            <person name="Peters L."/>
            <person name="Ovchinnikova G."/>
            <person name="Teshima H."/>
            <person name="Detter J.C."/>
            <person name="Han C."/>
            <person name="Tapia R."/>
            <person name="Land M."/>
            <person name="Hauser L."/>
            <person name="Kyrpides N."/>
            <person name="Ivanova N."/>
            <person name="Pagani I."/>
            <person name="Vogl K."/>
            <person name="Liu Z."/>
            <person name="Frigaard N.-U."/>
            <person name="Bryant D."/>
            <person name="Woyke T."/>
        </authorList>
    </citation>
    <scope>NUCLEOTIDE SEQUENCE [LARGE SCALE GENOMIC DNA]</scope>
    <source>
        <strain evidence="12">ATCC 17096 / DSM 198 / 6111</strain>
    </source>
</reference>
<protein>
    <submittedName>
        <fullName evidence="11">Methyl-accepting chemotaxis protein</fullName>
    </submittedName>
</protein>
<dbReference type="PROSITE" id="PS50885">
    <property type="entry name" value="HAMP"/>
    <property type="match status" value="1"/>
</dbReference>
<evidence type="ECO:0000313" key="12">
    <source>
        <dbReference type="Proteomes" id="UP000006062"/>
    </source>
</evidence>
<evidence type="ECO:0000256" key="7">
    <source>
        <dbReference type="PROSITE-ProRule" id="PRU00284"/>
    </source>
</evidence>
<dbReference type="eggNOG" id="COG0840">
    <property type="taxonomic scope" value="Bacteria"/>
</dbReference>
<dbReference type="Pfam" id="PF00672">
    <property type="entry name" value="HAMP"/>
    <property type="match status" value="1"/>
</dbReference>
<dbReference type="HOGENOM" id="CLU_000445_107_19_6"/>
<dbReference type="SMART" id="SM00304">
    <property type="entry name" value="HAMP"/>
    <property type="match status" value="2"/>
</dbReference>
<dbReference type="InterPro" id="IPR003660">
    <property type="entry name" value="HAMP_dom"/>
</dbReference>
<proteinExistence type="inferred from homology"/>
<dbReference type="InterPro" id="IPR004089">
    <property type="entry name" value="MCPsignal_dom"/>
</dbReference>
<evidence type="ECO:0000256" key="4">
    <source>
        <dbReference type="ARBA" id="ARBA00023136"/>
    </source>
</evidence>
<dbReference type="EMBL" id="CP003154">
    <property type="protein sequence ID" value="AFL72618.1"/>
    <property type="molecule type" value="Genomic_DNA"/>
</dbReference>
<comment type="similarity">
    <text evidence="6">Belongs to the methyl-accepting chemotaxis (MCP) protein family.</text>
</comment>
<accession>I3Y6K0</accession>
<evidence type="ECO:0000256" key="2">
    <source>
        <dbReference type="ARBA" id="ARBA00022692"/>
    </source>
</evidence>
<keyword evidence="12" id="KW-1185">Reference proteome</keyword>
<evidence type="ECO:0000256" key="3">
    <source>
        <dbReference type="ARBA" id="ARBA00022989"/>
    </source>
</evidence>
<dbReference type="InterPro" id="IPR029150">
    <property type="entry name" value="dCache_3"/>
</dbReference>
<dbReference type="STRING" id="765911.Thivi_0559"/>
<dbReference type="CDD" id="cd11386">
    <property type="entry name" value="MCP_signal"/>
    <property type="match status" value="1"/>
</dbReference>
<keyword evidence="3 8" id="KW-1133">Transmembrane helix</keyword>
<dbReference type="SUPFAM" id="SSF58104">
    <property type="entry name" value="Methyl-accepting chemotaxis protein (MCP) signaling domain"/>
    <property type="match status" value="1"/>
</dbReference>
<dbReference type="GO" id="GO:0006935">
    <property type="term" value="P:chemotaxis"/>
    <property type="evidence" value="ECO:0007669"/>
    <property type="project" value="UniProtKB-ARBA"/>
</dbReference>
<feature type="transmembrane region" description="Helical" evidence="8">
    <location>
        <begin position="280"/>
        <end position="301"/>
    </location>
</feature>
<keyword evidence="2 8" id="KW-0812">Transmembrane</keyword>
<evidence type="ECO:0000256" key="5">
    <source>
        <dbReference type="ARBA" id="ARBA00023224"/>
    </source>
</evidence>
<feature type="domain" description="Methyl-accepting transducer" evidence="9">
    <location>
        <begin position="363"/>
        <end position="599"/>
    </location>
</feature>
<evidence type="ECO:0000313" key="11">
    <source>
        <dbReference type="EMBL" id="AFL72618.1"/>
    </source>
</evidence>
<gene>
    <name evidence="11" type="ordered locus">Thivi_0559</name>
</gene>
<dbReference type="SUPFAM" id="SSF103190">
    <property type="entry name" value="Sensory domain-like"/>
    <property type="match status" value="1"/>
</dbReference>
<name>I3Y6K0_THIV6</name>
<dbReference type="OrthoDB" id="9781845at2"/>
<sequence>MKNLKIGWRVLIGFALLLSLTVGITLPLVLAQLSEMSDRAERRHLDDLFFTLSNAIAEQGERAQALSATMARMPEIQKAFADADRARLTELTHPIFEYMKLRHGVRQFQFLTAPATSFLRVHMLDRYGDDLTAIRQTIVEANRTQQPVRGLETGVAGLGVRGVEPVSWQGQPVGVVEFGLSFDQAFFTAFKEDFGVDVALQLPDGEGFKTFAGTIEGGSAFDPESLRRALDGDILTRHLDYRGAPAVAYGRVINDFSGRPVGVLELLIDRTDAATAYRTALISILTATGLLLLIGLVLAWFTARSITVPIRATVERLYAIADGDGDLTRRLDATGRNELAELALAFNGFVDKIHELVTHSAGAASQMAAAAEQLALASADTSRQVAQEQSETDQVATAINEMTATVEEVARHTAEAARMVRDTQREADAGDLIAQQAVTAIEGLAAEVEQTGAVVARLSEDSKEIGAVLEVIRGVAEQTNLLALNAAIEAARAGEQGRGFAVVANEVRTLASRTRASTEDIAQKIERVQTGSGSAVAAIGRSQIQACASVDQARQASESFKTIGGAIAAVNDLNTQIASAAEEQTAVAEEINRNIHIISRTVDQTAAGSANIAQASGELARLAAELQNGVGRFRI</sequence>
<dbReference type="PANTHER" id="PTHR32089">
    <property type="entry name" value="METHYL-ACCEPTING CHEMOTAXIS PROTEIN MCPB"/>
    <property type="match status" value="1"/>
</dbReference>
<dbReference type="KEGG" id="tvi:Thivi_0559"/>
<organism evidence="11 12">
    <name type="scientific">Thiocystis violascens (strain ATCC 17096 / DSM 198 / 6111)</name>
    <name type="common">Chromatium violascens</name>
    <dbReference type="NCBI Taxonomy" id="765911"/>
    <lineage>
        <taxon>Bacteria</taxon>
        <taxon>Pseudomonadati</taxon>
        <taxon>Pseudomonadota</taxon>
        <taxon>Gammaproteobacteria</taxon>
        <taxon>Chromatiales</taxon>
        <taxon>Chromatiaceae</taxon>
        <taxon>Thiocystis</taxon>
    </lineage>
</organism>
<comment type="subcellular location">
    <subcellularLocation>
        <location evidence="1">Membrane</location>
        <topology evidence="1">Multi-pass membrane protein</topology>
    </subcellularLocation>
</comment>
<evidence type="ECO:0000259" key="10">
    <source>
        <dbReference type="PROSITE" id="PS50885"/>
    </source>
</evidence>
<dbReference type="Gene3D" id="1.10.287.950">
    <property type="entry name" value="Methyl-accepting chemotaxis protein"/>
    <property type="match status" value="1"/>
</dbReference>
<dbReference type="Gene3D" id="3.30.450.20">
    <property type="entry name" value="PAS domain"/>
    <property type="match status" value="1"/>
</dbReference>
<evidence type="ECO:0000259" key="9">
    <source>
        <dbReference type="PROSITE" id="PS50111"/>
    </source>
</evidence>
<dbReference type="RefSeq" id="WP_014777116.1">
    <property type="nucleotide sequence ID" value="NC_018012.1"/>
</dbReference>
<evidence type="ECO:0000256" key="8">
    <source>
        <dbReference type="SAM" id="Phobius"/>
    </source>
</evidence>
<evidence type="ECO:0000256" key="1">
    <source>
        <dbReference type="ARBA" id="ARBA00004141"/>
    </source>
</evidence>
<keyword evidence="4 8" id="KW-0472">Membrane</keyword>